<comment type="caution">
    <text evidence="2">The sequence shown here is derived from an EMBL/GenBank/DDBJ whole genome shotgun (WGS) entry which is preliminary data.</text>
</comment>
<name>A0ABP7SVI5_9BURK</name>
<dbReference type="PANTHER" id="PTHR33525:SF3">
    <property type="entry name" value="RIBONUCLEASE Y"/>
    <property type="match status" value="1"/>
</dbReference>
<dbReference type="InterPro" id="IPR052340">
    <property type="entry name" value="RNase_Y/CdgJ"/>
</dbReference>
<accession>A0ABP7SVI5</accession>
<organism evidence="2 3">
    <name type="scientific">Actimicrobium antarcticum</name>
    <dbReference type="NCBI Taxonomy" id="1051899"/>
    <lineage>
        <taxon>Bacteria</taxon>
        <taxon>Pseudomonadati</taxon>
        <taxon>Pseudomonadota</taxon>
        <taxon>Betaproteobacteria</taxon>
        <taxon>Burkholderiales</taxon>
        <taxon>Oxalobacteraceae</taxon>
        <taxon>Actimicrobium</taxon>
    </lineage>
</organism>
<dbReference type="Gene3D" id="3.30.450.40">
    <property type="match status" value="1"/>
</dbReference>
<dbReference type="Pfam" id="PF08668">
    <property type="entry name" value="HDOD"/>
    <property type="match status" value="1"/>
</dbReference>
<reference evidence="3" key="1">
    <citation type="journal article" date="2019" name="Int. J. Syst. Evol. Microbiol.">
        <title>The Global Catalogue of Microorganisms (GCM) 10K type strain sequencing project: providing services to taxonomists for standard genome sequencing and annotation.</title>
        <authorList>
            <consortium name="The Broad Institute Genomics Platform"/>
            <consortium name="The Broad Institute Genome Sequencing Center for Infectious Disease"/>
            <person name="Wu L."/>
            <person name="Ma J."/>
        </authorList>
    </citation>
    <scope>NUCLEOTIDE SEQUENCE [LARGE SCALE GENOMIC DNA]</scope>
    <source>
        <strain evidence="3">JCM 16673</strain>
    </source>
</reference>
<dbReference type="Proteomes" id="UP001501353">
    <property type="component" value="Unassembled WGS sequence"/>
</dbReference>
<evidence type="ECO:0000259" key="1">
    <source>
        <dbReference type="PROSITE" id="PS51833"/>
    </source>
</evidence>
<dbReference type="Gene3D" id="1.10.3210.10">
    <property type="entry name" value="Hypothetical protein af1432"/>
    <property type="match status" value="1"/>
</dbReference>
<protein>
    <submittedName>
        <fullName evidence="2">HDOD domain-containing protein</fullName>
    </submittedName>
</protein>
<dbReference type="InterPro" id="IPR013976">
    <property type="entry name" value="HDOD"/>
</dbReference>
<proteinExistence type="predicted"/>
<evidence type="ECO:0000313" key="2">
    <source>
        <dbReference type="EMBL" id="GAA4017178.1"/>
    </source>
</evidence>
<dbReference type="InterPro" id="IPR029016">
    <property type="entry name" value="GAF-like_dom_sf"/>
</dbReference>
<gene>
    <name evidence="2" type="ORF">GCM10022212_10800</name>
</gene>
<dbReference type="SUPFAM" id="SSF55781">
    <property type="entry name" value="GAF domain-like"/>
    <property type="match status" value="1"/>
</dbReference>
<dbReference type="PANTHER" id="PTHR33525">
    <property type="match status" value="1"/>
</dbReference>
<dbReference type="SUPFAM" id="SSF109604">
    <property type="entry name" value="HD-domain/PDEase-like"/>
    <property type="match status" value="1"/>
</dbReference>
<dbReference type="PROSITE" id="PS51833">
    <property type="entry name" value="HDOD"/>
    <property type="match status" value="1"/>
</dbReference>
<keyword evidence="3" id="KW-1185">Reference proteome</keyword>
<evidence type="ECO:0000313" key="3">
    <source>
        <dbReference type="Proteomes" id="UP001501353"/>
    </source>
</evidence>
<feature type="domain" description="HDOD" evidence="1">
    <location>
        <begin position="10"/>
        <end position="205"/>
    </location>
</feature>
<dbReference type="EMBL" id="BAAAZE010000005">
    <property type="protein sequence ID" value="GAA4017178.1"/>
    <property type="molecule type" value="Genomic_DNA"/>
</dbReference>
<sequence>MLKIANDPNLPALASSISQVVQMASSGDDAVRDLARFVLSDASLTQKILRLANTVTYRVTASGQVTTISRAIFVLGFDAVKTTALAILLVDGMTGKHAVDVRAELSHAMCASIVGRELARRSHFKDAEEAAVAALFKNMGRLLVAAHDHQLYKSIIGLMETDGSSPANASMARLGCSFETLAESVLYEWKIPDSIVKALAPLPPGLVKAAKSRHEWMQQVAVFSTMAATLIPQMSQPGEDAASRVLLARFGTALGLDQPTLTTLLASVIEQASVLSAFDTASTADSALAAADDDATMLPTELLMRVEPELDMSVDTCHPSGKPMNSRELLMTGVRDVTEMMASGRSRPNDVALLVLETLHHSLGLRFSTICVRDSKSGQFKARLSLGEKNTARQAGFGFTTEAGRDLFALALKNDADLMIADAMVPTIAVLIPVWHRGLLPDARSFIVLPLLIQGKSFGLFYGDRIYPSPEGVPTDETALIKMLKGLLISALVPR</sequence>